<evidence type="ECO:0000313" key="4">
    <source>
        <dbReference type="Proteomes" id="UP000193944"/>
    </source>
</evidence>
<evidence type="ECO:0000259" key="2">
    <source>
        <dbReference type="Pfam" id="PF01171"/>
    </source>
</evidence>
<sequence length="391" mass="45055">MNSEENNNKNIPTDPTEIIEGKSENIISENKKNDTTINNGKEEKNNNSNDNNDKKENIIKDKGKGKENDNKNENENENDIKNDNSNNNDNKEKEKEEENVGEVVIHNKPKRGKKRPLRSPQENFERDIITKYRSKLWKKFRKALQDFKLVEPGDKVAVAVSGGKDSLLMAKLFQEVQKHGDFYFDIVYLSMDPGFSPPNKKILVNNCKLLGIDIKLEESDVFEVANKMSPNQPCFMCAKMRRGFLYRKAKEYGCNKLALGHHFDDIIETTLINIFYAGSYKTMVPKVDAENFEGMTLIRPMVYIREEDIRSIMKDNDITCMTCGCAVASSKLPSTRANVKKLIKELKENYGIKEQNIFRSTANVNLNGIYGYKDDQEHFDYNDIYKRGKRQ</sequence>
<feature type="compositionally biased region" description="Polar residues" evidence="1">
    <location>
        <begin position="1"/>
        <end position="13"/>
    </location>
</feature>
<feature type="domain" description="tRNA(Ile)-lysidine/2-thiocytidine synthase N-terminal" evidence="2">
    <location>
        <begin position="155"/>
        <end position="319"/>
    </location>
</feature>
<dbReference type="PANTHER" id="PTHR43686:SF1">
    <property type="entry name" value="AMINOTRAN_5 DOMAIN-CONTAINING PROTEIN"/>
    <property type="match status" value="1"/>
</dbReference>
<feature type="compositionally biased region" description="Basic and acidic residues" evidence="1">
    <location>
        <begin position="89"/>
        <end position="98"/>
    </location>
</feature>
<dbReference type="EMBL" id="MCFG01000020">
    <property type="protein sequence ID" value="ORX86547.1"/>
    <property type="molecule type" value="Genomic_DNA"/>
</dbReference>
<dbReference type="Proteomes" id="UP000193944">
    <property type="component" value="Unassembled WGS sequence"/>
</dbReference>
<evidence type="ECO:0000256" key="1">
    <source>
        <dbReference type="SAM" id="MobiDB-lite"/>
    </source>
</evidence>
<dbReference type="AlphaFoldDB" id="A0A1Y1XLB0"/>
<dbReference type="Pfam" id="PF01171">
    <property type="entry name" value="ATP_bind_3"/>
    <property type="match status" value="1"/>
</dbReference>
<dbReference type="CDD" id="cd24138">
    <property type="entry name" value="TtcA-like"/>
    <property type="match status" value="1"/>
</dbReference>
<reference evidence="3 4" key="2">
    <citation type="submission" date="2016-08" db="EMBL/GenBank/DDBJ databases">
        <title>Pervasive Adenine N6-methylation of Active Genes in Fungi.</title>
        <authorList>
            <consortium name="DOE Joint Genome Institute"/>
            <person name="Mondo S.J."/>
            <person name="Dannebaum R.O."/>
            <person name="Kuo R.C."/>
            <person name="Labutti K."/>
            <person name="Haridas S."/>
            <person name="Kuo A."/>
            <person name="Salamov A."/>
            <person name="Ahrendt S.R."/>
            <person name="Lipzen A."/>
            <person name="Sullivan W."/>
            <person name="Andreopoulos W.B."/>
            <person name="Clum A."/>
            <person name="Lindquist E."/>
            <person name="Daum C."/>
            <person name="Ramamoorthy G.K."/>
            <person name="Gryganskyi A."/>
            <person name="Culley D."/>
            <person name="Magnuson J.K."/>
            <person name="James T.Y."/>
            <person name="O'Malley M.A."/>
            <person name="Stajich J.E."/>
            <person name="Spatafora J.W."/>
            <person name="Visel A."/>
            <person name="Grigoriev I.V."/>
        </authorList>
    </citation>
    <scope>NUCLEOTIDE SEQUENCE [LARGE SCALE GENOMIC DNA]</scope>
    <source>
        <strain evidence="3 4">S4</strain>
    </source>
</reference>
<keyword evidence="3" id="KW-0378">Hydrolase</keyword>
<dbReference type="OrthoDB" id="434144at2759"/>
<feature type="region of interest" description="Disordered" evidence="1">
    <location>
        <begin position="1"/>
        <end position="119"/>
    </location>
</feature>
<accession>A0A1Y1XLB0</accession>
<organism evidence="3 4">
    <name type="scientific">Anaeromyces robustus</name>
    <dbReference type="NCBI Taxonomy" id="1754192"/>
    <lineage>
        <taxon>Eukaryota</taxon>
        <taxon>Fungi</taxon>
        <taxon>Fungi incertae sedis</taxon>
        <taxon>Chytridiomycota</taxon>
        <taxon>Chytridiomycota incertae sedis</taxon>
        <taxon>Neocallimastigomycetes</taxon>
        <taxon>Neocallimastigales</taxon>
        <taxon>Neocallimastigaceae</taxon>
        <taxon>Anaeromyces</taxon>
    </lineage>
</organism>
<dbReference type="InterPro" id="IPR014729">
    <property type="entry name" value="Rossmann-like_a/b/a_fold"/>
</dbReference>
<dbReference type="STRING" id="1754192.A0A1Y1XLB0"/>
<dbReference type="SUPFAM" id="SSF52402">
    <property type="entry name" value="Adenine nucleotide alpha hydrolases-like"/>
    <property type="match status" value="1"/>
</dbReference>
<dbReference type="PANTHER" id="PTHR43686">
    <property type="entry name" value="SULFURTRANSFERASE-RELATED"/>
    <property type="match status" value="1"/>
</dbReference>
<dbReference type="InterPro" id="IPR011063">
    <property type="entry name" value="TilS/TtcA_N"/>
</dbReference>
<keyword evidence="4" id="KW-1185">Reference proteome</keyword>
<dbReference type="Gene3D" id="3.40.50.620">
    <property type="entry name" value="HUPs"/>
    <property type="match status" value="1"/>
</dbReference>
<feature type="compositionally biased region" description="Basic residues" evidence="1">
    <location>
        <begin position="107"/>
        <end position="117"/>
    </location>
</feature>
<dbReference type="GO" id="GO:0016787">
    <property type="term" value="F:hydrolase activity"/>
    <property type="evidence" value="ECO:0007669"/>
    <property type="project" value="UniProtKB-KW"/>
</dbReference>
<protein>
    <submittedName>
        <fullName evidence="3">Adenine nucleotide alpha hydrolases-like protein</fullName>
    </submittedName>
</protein>
<proteinExistence type="predicted"/>
<gene>
    <name evidence="3" type="ORF">BCR32DRAFT_289972</name>
</gene>
<name>A0A1Y1XLB0_9FUNG</name>
<comment type="caution">
    <text evidence="3">The sequence shown here is derived from an EMBL/GenBank/DDBJ whole genome shotgun (WGS) entry which is preliminary data.</text>
</comment>
<evidence type="ECO:0000313" key="3">
    <source>
        <dbReference type="EMBL" id="ORX86547.1"/>
    </source>
</evidence>
<feature type="compositionally biased region" description="Basic and acidic residues" evidence="1">
    <location>
        <begin position="19"/>
        <end position="82"/>
    </location>
</feature>
<reference evidence="3 4" key="1">
    <citation type="submission" date="2016-08" db="EMBL/GenBank/DDBJ databases">
        <title>A Parts List for Fungal Cellulosomes Revealed by Comparative Genomics.</title>
        <authorList>
            <consortium name="DOE Joint Genome Institute"/>
            <person name="Haitjema C.H."/>
            <person name="Gilmore S.P."/>
            <person name="Henske J.K."/>
            <person name="Solomon K.V."/>
            <person name="De Groot R."/>
            <person name="Kuo A."/>
            <person name="Mondo S.J."/>
            <person name="Salamov A.A."/>
            <person name="Labutti K."/>
            <person name="Zhao Z."/>
            <person name="Chiniquy J."/>
            <person name="Barry K."/>
            <person name="Brewer H.M."/>
            <person name="Purvine S.O."/>
            <person name="Wright A.T."/>
            <person name="Boxma B."/>
            <person name="Van Alen T."/>
            <person name="Hackstein J.H."/>
            <person name="Baker S.E."/>
            <person name="Grigoriev I.V."/>
            <person name="O'Malley M.A."/>
        </authorList>
    </citation>
    <scope>NUCLEOTIDE SEQUENCE [LARGE SCALE GENOMIC DNA]</scope>
    <source>
        <strain evidence="3 4">S4</strain>
    </source>
</reference>